<evidence type="ECO:0000313" key="1">
    <source>
        <dbReference type="EMBL" id="OCT80078.1"/>
    </source>
</evidence>
<sequence length="63" mass="7344">AHRLSIAQSDPLLMKMRSVASNELTVMMQRRMSQENPIRASESEFVQRLQRLTVLAVNRLIYQ</sequence>
<name>A0A974CUJ6_XENLA</name>
<gene>
    <name evidence="1" type="ORF">XELAEV_1802688913mg</name>
</gene>
<protein>
    <submittedName>
        <fullName evidence="1">Uncharacterized protein</fullName>
    </submittedName>
</protein>
<evidence type="ECO:0000313" key="2">
    <source>
        <dbReference type="Proteomes" id="UP000694892"/>
    </source>
</evidence>
<dbReference type="EMBL" id="CM004474">
    <property type="protein sequence ID" value="OCT80078.1"/>
    <property type="molecule type" value="Genomic_DNA"/>
</dbReference>
<accession>A0A974CUJ6</accession>
<proteinExistence type="predicted"/>
<dbReference type="AlphaFoldDB" id="A0A974CUJ6"/>
<dbReference type="Proteomes" id="UP000694892">
    <property type="component" value="Chromosome 5L"/>
</dbReference>
<feature type="non-terminal residue" evidence="1">
    <location>
        <position position="63"/>
    </location>
</feature>
<organism evidence="1 2">
    <name type="scientific">Xenopus laevis</name>
    <name type="common">African clawed frog</name>
    <dbReference type="NCBI Taxonomy" id="8355"/>
    <lineage>
        <taxon>Eukaryota</taxon>
        <taxon>Metazoa</taxon>
        <taxon>Chordata</taxon>
        <taxon>Craniata</taxon>
        <taxon>Vertebrata</taxon>
        <taxon>Euteleostomi</taxon>
        <taxon>Amphibia</taxon>
        <taxon>Batrachia</taxon>
        <taxon>Anura</taxon>
        <taxon>Pipoidea</taxon>
        <taxon>Pipidae</taxon>
        <taxon>Xenopodinae</taxon>
        <taxon>Xenopus</taxon>
        <taxon>Xenopus</taxon>
    </lineage>
</organism>
<feature type="non-terminal residue" evidence="1">
    <location>
        <position position="1"/>
    </location>
</feature>
<reference evidence="2" key="1">
    <citation type="journal article" date="2016" name="Nature">
        <title>Genome evolution in the allotetraploid frog Xenopus laevis.</title>
        <authorList>
            <person name="Session A.M."/>
            <person name="Uno Y."/>
            <person name="Kwon T."/>
            <person name="Chapman J.A."/>
            <person name="Toyoda A."/>
            <person name="Takahashi S."/>
            <person name="Fukui A."/>
            <person name="Hikosaka A."/>
            <person name="Suzuki A."/>
            <person name="Kondo M."/>
            <person name="van Heeringen S.J."/>
            <person name="Quigley I."/>
            <person name="Heinz S."/>
            <person name="Ogino H."/>
            <person name="Ochi H."/>
            <person name="Hellsten U."/>
            <person name="Lyons J.B."/>
            <person name="Simakov O."/>
            <person name="Putnam N."/>
            <person name="Stites J."/>
            <person name="Kuroki Y."/>
            <person name="Tanaka T."/>
            <person name="Michiue T."/>
            <person name="Watanabe M."/>
            <person name="Bogdanovic O."/>
            <person name="Lister R."/>
            <person name="Georgiou G."/>
            <person name="Paranjpe S.S."/>
            <person name="van Kruijsbergen I."/>
            <person name="Shu S."/>
            <person name="Carlson J."/>
            <person name="Kinoshita T."/>
            <person name="Ohta Y."/>
            <person name="Mawaribuchi S."/>
            <person name="Jenkins J."/>
            <person name="Grimwood J."/>
            <person name="Schmutz J."/>
            <person name="Mitros T."/>
            <person name="Mozaffari S.V."/>
            <person name="Suzuki Y."/>
            <person name="Haramoto Y."/>
            <person name="Yamamoto T.S."/>
            <person name="Takagi C."/>
            <person name="Heald R."/>
            <person name="Miller K."/>
            <person name="Haudenschild C."/>
            <person name="Kitzman J."/>
            <person name="Nakayama T."/>
            <person name="Izutsu Y."/>
            <person name="Robert J."/>
            <person name="Fortriede J."/>
            <person name="Burns K."/>
            <person name="Lotay V."/>
            <person name="Karimi K."/>
            <person name="Yasuoka Y."/>
            <person name="Dichmann D.S."/>
            <person name="Flajnik M.F."/>
            <person name="Houston D.W."/>
            <person name="Shendure J."/>
            <person name="DuPasquier L."/>
            <person name="Vize P.D."/>
            <person name="Zorn A.M."/>
            <person name="Ito M."/>
            <person name="Marcotte E.M."/>
            <person name="Wallingford J.B."/>
            <person name="Ito Y."/>
            <person name="Asashima M."/>
            <person name="Ueno N."/>
            <person name="Matsuda Y."/>
            <person name="Veenstra G.J."/>
            <person name="Fujiyama A."/>
            <person name="Harland R.M."/>
            <person name="Taira M."/>
            <person name="Rokhsar D.S."/>
        </authorList>
    </citation>
    <scope>NUCLEOTIDE SEQUENCE [LARGE SCALE GENOMIC DNA]</scope>
    <source>
        <strain evidence="2">J</strain>
    </source>
</reference>